<evidence type="ECO:0000256" key="1">
    <source>
        <dbReference type="SAM" id="MobiDB-lite"/>
    </source>
</evidence>
<protein>
    <submittedName>
        <fullName evidence="2">Uncharacterized protein</fullName>
    </submittedName>
</protein>
<keyword evidence="3" id="KW-1185">Reference proteome</keyword>
<evidence type="ECO:0000313" key="2">
    <source>
        <dbReference type="EMBL" id="EJK69617.1"/>
    </source>
</evidence>
<gene>
    <name evidence="2" type="ORF">THAOC_09111</name>
</gene>
<organism evidence="2 3">
    <name type="scientific">Thalassiosira oceanica</name>
    <name type="common">Marine diatom</name>
    <dbReference type="NCBI Taxonomy" id="159749"/>
    <lineage>
        <taxon>Eukaryota</taxon>
        <taxon>Sar</taxon>
        <taxon>Stramenopiles</taxon>
        <taxon>Ochrophyta</taxon>
        <taxon>Bacillariophyta</taxon>
        <taxon>Coscinodiscophyceae</taxon>
        <taxon>Thalassiosirophycidae</taxon>
        <taxon>Thalassiosirales</taxon>
        <taxon>Thalassiosiraceae</taxon>
        <taxon>Thalassiosira</taxon>
    </lineage>
</organism>
<dbReference type="AlphaFoldDB" id="K0TGL3"/>
<dbReference type="Proteomes" id="UP000266841">
    <property type="component" value="Unassembled WGS sequence"/>
</dbReference>
<evidence type="ECO:0000313" key="3">
    <source>
        <dbReference type="Proteomes" id="UP000266841"/>
    </source>
</evidence>
<reference evidence="2 3" key="1">
    <citation type="journal article" date="2012" name="Genome Biol.">
        <title>Genome and low-iron response of an oceanic diatom adapted to chronic iron limitation.</title>
        <authorList>
            <person name="Lommer M."/>
            <person name="Specht M."/>
            <person name="Roy A.S."/>
            <person name="Kraemer L."/>
            <person name="Andreson R."/>
            <person name="Gutowska M.A."/>
            <person name="Wolf J."/>
            <person name="Bergner S.V."/>
            <person name="Schilhabel M.B."/>
            <person name="Klostermeier U.C."/>
            <person name="Beiko R.G."/>
            <person name="Rosenstiel P."/>
            <person name="Hippler M."/>
            <person name="Laroche J."/>
        </authorList>
    </citation>
    <scope>NUCLEOTIDE SEQUENCE [LARGE SCALE GENOMIC DNA]</scope>
    <source>
        <strain evidence="2 3">CCMP1005</strain>
    </source>
</reference>
<proteinExistence type="predicted"/>
<sequence>MRRAEPAARLRSGKARPYPVTKVSQKKNRRRAMLKRSDAESARCRIEAPVKRLSLIFQFCKINPSIFSPALTTRPSLGIVPTTILRDTI</sequence>
<feature type="region of interest" description="Disordered" evidence="1">
    <location>
        <begin position="1"/>
        <end position="38"/>
    </location>
</feature>
<comment type="caution">
    <text evidence="2">The sequence shown here is derived from an EMBL/GenBank/DDBJ whole genome shotgun (WGS) entry which is preliminary data.</text>
</comment>
<feature type="compositionally biased region" description="Basic residues" evidence="1">
    <location>
        <begin position="24"/>
        <end position="34"/>
    </location>
</feature>
<name>K0TGL3_THAOC</name>
<accession>K0TGL3</accession>
<dbReference type="EMBL" id="AGNL01009824">
    <property type="protein sequence ID" value="EJK69617.1"/>
    <property type="molecule type" value="Genomic_DNA"/>
</dbReference>